<feature type="compositionally biased region" description="Basic and acidic residues" evidence="1">
    <location>
        <begin position="1"/>
        <end position="10"/>
    </location>
</feature>
<reference evidence="2 3" key="1">
    <citation type="submission" date="2021-06" db="EMBL/GenBank/DDBJ databases">
        <authorList>
            <person name="Lee D.H."/>
        </authorList>
    </citation>
    <scope>NUCLEOTIDE SEQUENCE [LARGE SCALE GENOMIC DNA]</scope>
    <source>
        <strain evidence="2 3">MMS21-HV4-11</strain>
    </source>
</reference>
<accession>A0ABS6IFV0</accession>
<keyword evidence="3" id="KW-1185">Reference proteome</keyword>
<feature type="compositionally biased region" description="Polar residues" evidence="1">
    <location>
        <begin position="59"/>
        <end position="69"/>
    </location>
</feature>
<evidence type="ECO:0000313" key="2">
    <source>
        <dbReference type="EMBL" id="MBU8873473.1"/>
    </source>
</evidence>
<gene>
    <name evidence="2" type="ORF">KQ910_06840</name>
</gene>
<organism evidence="2 3">
    <name type="scientific">Reyranella humidisoli</name>
    <dbReference type="NCBI Taxonomy" id="2849149"/>
    <lineage>
        <taxon>Bacteria</taxon>
        <taxon>Pseudomonadati</taxon>
        <taxon>Pseudomonadota</taxon>
        <taxon>Alphaproteobacteria</taxon>
        <taxon>Hyphomicrobiales</taxon>
        <taxon>Reyranellaceae</taxon>
        <taxon>Reyranella</taxon>
    </lineage>
</organism>
<dbReference type="Proteomes" id="UP000727907">
    <property type="component" value="Unassembled WGS sequence"/>
</dbReference>
<evidence type="ECO:0000313" key="3">
    <source>
        <dbReference type="Proteomes" id="UP000727907"/>
    </source>
</evidence>
<feature type="region of interest" description="Disordered" evidence="1">
    <location>
        <begin position="1"/>
        <end position="22"/>
    </location>
</feature>
<sequence>MKREAGKEPEPAGVTARPGESAEKLLDRKLDAALKESFPGSDPVSFVQAAPVKPEDEQLTSVKGGTNKG</sequence>
<proteinExistence type="predicted"/>
<protein>
    <submittedName>
        <fullName evidence="2">Uncharacterized protein</fullName>
    </submittedName>
</protein>
<dbReference type="EMBL" id="JAHOPB010000001">
    <property type="protein sequence ID" value="MBU8873473.1"/>
    <property type="molecule type" value="Genomic_DNA"/>
</dbReference>
<comment type="caution">
    <text evidence="2">The sequence shown here is derived from an EMBL/GenBank/DDBJ whole genome shotgun (WGS) entry which is preliminary data.</text>
</comment>
<feature type="region of interest" description="Disordered" evidence="1">
    <location>
        <begin position="36"/>
        <end position="69"/>
    </location>
</feature>
<name>A0ABS6IFV0_9HYPH</name>
<evidence type="ECO:0000256" key="1">
    <source>
        <dbReference type="SAM" id="MobiDB-lite"/>
    </source>
</evidence>